<dbReference type="SUPFAM" id="SSF54695">
    <property type="entry name" value="POZ domain"/>
    <property type="match status" value="1"/>
</dbReference>
<evidence type="ECO:0000313" key="4">
    <source>
        <dbReference type="Proteomes" id="UP001497453"/>
    </source>
</evidence>
<reference evidence="4" key="1">
    <citation type="submission" date="2024-04" db="EMBL/GenBank/DDBJ databases">
        <authorList>
            <person name="Shaw F."/>
            <person name="Minotto A."/>
        </authorList>
    </citation>
    <scope>NUCLEOTIDE SEQUENCE [LARGE SCALE GENOMIC DNA]</scope>
</reference>
<dbReference type="EMBL" id="OZ037949">
    <property type="protein sequence ID" value="CAL1710685.1"/>
    <property type="molecule type" value="Genomic_DNA"/>
</dbReference>
<sequence length="113" mass="12821">MEEPQGEKSSQPQDDWVRFISSDGYSFLVKRKVALASPTLRGMLDVSSNFAEAAMNTCRLEERGIVVEKLLEYLAYKSTFESAPKKEDIPDFMERIAPEIALELLMAADYYDS</sequence>
<proteinExistence type="inferred from homology"/>
<dbReference type="InterPro" id="IPR001232">
    <property type="entry name" value="SKP1-like"/>
</dbReference>
<dbReference type="InterPro" id="IPR039948">
    <property type="entry name" value="ELC1"/>
</dbReference>
<comment type="similarity">
    <text evidence="1">Belongs to the SKP1 family.</text>
</comment>
<name>A0ABP1DSG0_9APHY</name>
<dbReference type="Proteomes" id="UP001497453">
    <property type="component" value="Chromosome 6"/>
</dbReference>
<keyword evidence="4" id="KW-1185">Reference proteome</keyword>
<evidence type="ECO:0000313" key="3">
    <source>
        <dbReference type="EMBL" id="CAL1710685.1"/>
    </source>
</evidence>
<evidence type="ECO:0000256" key="1">
    <source>
        <dbReference type="ARBA" id="ARBA00009993"/>
    </source>
</evidence>
<evidence type="ECO:0000256" key="2">
    <source>
        <dbReference type="ARBA" id="ARBA00021347"/>
    </source>
</evidence>
<accession>A0ABP1DSG0</accession>
<dbReference type="Gene3D" id="3.30.710.10">
    <property type="entry name" value="Potassium Channel Kv1.1, Chain A"/>
    <property type="match status" value="1"/>
</dbReference>
<protein>
    <recommendedName>
        <fullName evidence="2">Elongin-C</fullName>
    </recommendedName>
</protein>
<gene>
    <name evidence="3" type="ORF">GFSPODELE1_LOCUS7947</name>
</gene>
<dbReference type="SMART" id="SM00512">
    <property type="entry name" value="Skp1"/>
    <property type="match status" value="1"/>
</dbReference>
<dbReference type="CDD" id="cd18321">
    <property type="entry name" value="BTB_POZ_EloC"/>
    <property type="match status" value="1"/>
</dbReference>
<dbReference type="PANTHER" id="PTHR20648">
    <property type="entry name" value="ELONGIN-C"/>
    <property type="match status" value="1"/>
</dbReference>
<organism evidence="3 4">
    <name type="scientific">Somion occarium</name>
    <dbReference type="NCBI Taxonomy" id="3059160"/>
    <lineage>
        <taxon>Eukaryota</taxon>
        <taxon>Fungi</taxon>
        <taxon>Dikarya</taxon>
        <taxon>Basidiomycota</taxon>
        <taxon>Agaricomycotina</taxon>
        <taxon>Agaricomycetes</taxon>
        <taxon>Polyporales</taxon>
        <taxon>Cerrenaceae</taxon>
        <taxon>Somion</taxon>
    </lineage>
</organism>
<dbReference type="InterPro" id="IPR011333">
    <property type="entry name" value="SKP1/BTB/POZ_sf"/>
</dbReference>